<organism evidence="1 2">
    <name type="scientific">Roseburia inulinivorans</name>
    <dbReference type="NCBI Taxonomy" id="360807"/>
    <lineage>
        <taxon>Bacteria</taxon>
        <taxon>Bacillati</taxon>
        <taxon>Bacillota</taxon>
        <taxon>Clostridia</taxon>
        <taxon>Lachnospirales</taxon>
        <taxon>Lachnospiraceae</taxon>
        <taxon>Roseburia</taxon>
    </lineage>
</organism>
<dbReference type="EMBL" id="QSKW01000006">
    <property type="protein sequence ID" value="RHE98784.1"/>
    <property type="molecule type" value="Genomic_DNA"/>
</dbReference>
<name>A0A3R6CEF1_9FIRM</name>
<evidence type="ECO:0000313" key="1">
    <source>
        <dbReference type="EMBL" id="RHE98784.1"/>
    </source>
</evidence>
<evidence type="ECO:0000313" key="2">
    <source>
        <dbReference type="Proteomes" id="UP000286271"/>
    </source>
</evidence>
<proteinExistence type="predicted"/>
<reference evidence="1 2" key="1">
    <citation type="submission" date="2018-08" db="EMBL/GenBank/DDBJ databases">
        <title>A genome reference for cultivated species of the human gut microbiota.</title>
        <authorList>
            <person name="Zou Y."/>
            <person name="Xue W."/>
            <person name="Luo G."/>
        </authorList>
    </citation>
    <scope>NUCLEOTIDE SEQUENCE [LARGE SCALE GENOMIC DNA]</scope>
    <source>
        <strain evidence="1 2">AM27-11</strain>
    </source>
</reference>
<comment type="caution">
    <text evidence="1">The sequence shown here is derived from an EMBL/GenBank/DDBJ whole genome shotgun (WGS) entry which is preliminary data.</text>
</comment>
<dbReference type="AlphaFoldDB" id="A0A3R6CEF1"/>
<dbReference type="Proteomes" id="UP000286271">
    <property type="component" value="Unassembled WGS sequence"/>
</dbReference>
<accession>A0A3R6CEF1</accession>
<gene>
    <name evidence="1" type="ORF">DW707_05425</name>
</gene>
<protein>
    <submittedName>
        <fullName evidence="1">Uncharacterized protein</fullName>
    </submittedName>
</protein>
<sequence length="162" mass="18480">MIMEFGDGQVSGLQQIEAKDFYQSFGQEESISAKEFFTDGTVILVGNPMPDKSVEQMQLDIASIGGTQELVDVYVQVHNKFWYIQDDLYDYEEESEEYIRVKENVEAMGEMMDLLGKKIMVAAKEEGLLAERQPNSGTVKQLESFMKKYGYKNGGGWWIKSE</sequence>